<organism evidence="1 2">
    <name type="scientific">Mycolicibacterium aubagnense</name>
    <dbReference type="NCBI Taxonomy" id="319707"/>
    <lineage>
        <taxon>Bacteria</taxon>
        <taxon>Bacillati</taxon>
        <taxon>Actinomycetota</taxon>
        <taxon>Actinomycetes</taxon>
        <taxon>Mycobacteriales</taxon>
        <taxon>Mycobacteriaceae</taxon>
        <taxon>Mycolicibacterium</taxon>
    </lineage>
</organism>
<sequence>MTDQPPYLVRIGLIQEDAGKLLFYILPEDGWTHRTVASIKVVYESDLISGTGVS</sequence>
<proteinExistence type="predicted"/>
<dbReference type="RefSeq" id="WP_163910707.1">
    <property type="nucleotide sequence ID" value="NZ_AP022577.1"/>
</dbReference>
<accession>A0ABN5YRX0</accession>
<keyword evidence="2" id="KW-1185">Reference proteome</keyword>
<reference evidence="1 2" key="1">
    <citation type="journal article" date="2019" name="Emerg. Microbes Infect.">
        <title>Comprehensive subspecies identification of 175 nontuberculous mycobacteria species based on 7547 genomic profiles.</title>
        <authorList>
            <person name="Matsumoto Y."/>
            <person name="Kinjo T."/>
            <person name="Motooka D."/>
            <person name="Nabeya D."/>
            <person name="Jung N."/>
            <person name="Uechi K."/>
            <person name="Horii T."/>
            <person name="Iida T."/>
            <person name="Fujita J."/>
            <person name="Nakamura S."/>
        </authorList>
    </citation>
    <scope>NUCLEOTIDE SEQUENCE [LARGE SCALE GENOMIC DNA]</scope>
    <source>
        <strain evidence="1 2">JCM 15296</strain>
    </source>
</reference>
<evidence type="ECO:0000313" key="1">
    <source>
        <dbReference type="EMBL" id="BBX83730.1"/>
    </source>
</evidence>
<gene>
    <name evidence="1" type="ORF">MAUB_16030</name>
</gene>
<protein>
    <submittedName>
        <fullName evidence="1">Uncharacterized protein</fullName>
    </submittedName>
</protein>
<evidence type="ECO:0000313" key="2">
    <source>
        <dbReference type="Proteomes" id="UP000465609"/>
    </source>
</evidence>
<dbReference type="EMBL" id="AP022577">
    <property type="protein sequence ID" value="BBX83730.1"/>
    <property type="molecule type" value="Genomic_DNA"/>
</dbReference>
<name>A0ABN5YRX0_9MYCO</name>
<dbReference type="Proteomes" id="UP000465609">
    <property type="component" value="Chromosome"/>
</dbReference>